<dbReference type="EMBL" id="BLPG01000001">
    <property type="protein sequence ID" value="GFJ87870.1"/>
    <property type="molecule type" value="Genomic_DNA"/>
</dbReference>
<gene>
    <name evidence="1" type="ORF">Prum_015120</name>
</gene>
<evidence type="ECO:0000313" key="1">
    <source>
        <dbReference type="EMBL" id="GFJ87870.1"/>
    </source>
</evidence>
<name>A0A6V8KWV5_9ACTN</name>
<reference evidence="1 2" key="1">
    <citation type="submission" date="2020-03" db="EMBL/GenBank/DDBJ databases">
        <title>Whole genome shotgun sequence of Phytohabitans rumicis NBRC 108638.</title>
        <authorList>
            <person name="Komaki H."/>
            <person name="Tamura T."/>
        </authorList>
    </citation>
    <scope>NUCLEOTIDE SEQUENCE [LARGE SCALE GENOMIC DNA]</scope>
    <source>
        <strain evidence="1 2">NBRC 108638</strain>
    </source>
</reference>
<organism evidence="1 2">
    <name type="scientific">Phytohabitans rumicis</name>
    <dbReference type="NCBI Taxonomy" id="1076125"/>
    <lineage>
        <taxon>Bacteria</taxon>
        <taxon>Bacillati</taxon>
        <taxon>Actinomycetota</taxon>
        <taxon>Actinomycetes</taxon>
        <taxon>Micromonosporales</taxon>
        <taxon>Micromonosporaceae</taxon>
    </lineage>
</organism>
<comment type="caution">
    <text evidence="1">The sequence shown here is derived from an EMBL/GenBank/DDBJ whole genome shotgun (WGS) entry which is preliminary data.</text>
</comment>
<accession>A0A6V8KWV5</accession>
<keyword evidence="2" id="KW-1185">Reference proteome</keyword>
<dbReference type="RefSeq" id="WP_173075001.1">
    <property type="nucleotide sequence ID" value="NZ_BAABJB010000029.1"/>
</dbReference>
<sequence length="69" mass="7241">MSDGTAATPVLVAPMYPAQPGRCAVCGDPLAWVSETGPDRIHAWSGRLGLPERPYDHAAAVRNVPGSNE</sequence>
<proteinExistence type="predicted"/>
<dbReference type="Proteomes" id="UP000482960">
    <property type="component" value="Unassembled WGS sequence"/>
</dbReference>
<dbReference type="AlphaFoldDB" id="A0A6V8KWV5"/>
<reference evidence="1 2" key="2">
    <citation type="submission" date="2020-03" db="EMBL/GenBank/DDBJ databases">
        <authorList>
            <person name="Ichikawa N."/>
            <person name="Kimura A."/>
            <person name="Kitahashi Y."/>
            <person name="Uohara A."/>
        </authorList>
    </citation>
    <scope>NUCLEOTIDE SEQUENCE [LARGE SCALE GENOMIC DNA]</scope>
    <source>
        <strain evidence="1 2">NBRC 108638</strain>
    </source>
</reference>
<evidence type="ECO:0000313" key="2">
    <source>
        <dbReference type="Proteomes" id="UP000482960"/>
    </source>
</evidence>
<protein>
    <submittedName>
        <fullName evidence="1">Uncharacterized protein</fullName>
    </submittedName>
</protein>